<comment type="caution">
    <text evidence="2">The sequence shown here is derived from an EMBL/GenBank/DDBJ whole genome shotgun (WGS) entry which is preliminary data.</text>
</comment>
<accession>A0A8S3PPL5</accession>
<gene>
    <name evidence="2" type="ORF">MEDL_786</name>
</gene>
<feature type="coiled-coil region" evidence="1">
    <location>
        <begin position="16"/>
        <end position="83"/>
    </location>
</feature>
<sequence length="151" mass="17589">MLPYFKGKLDSLDAWKDKHKMKFQEEKKKIEEHANELRQLVTKFEGTLIEELGKTFDANADAISREQDKVNQLQEELNVKIKLIKQSKVKDNILQIQKDVMYLSPNPVDYDKPLLIPKETKQFSKSQKISKECDFGHLLTVPLKGEPEPFC</sequence>
<evidence type="ECO:0000313" key="3">
    <source>
        <dbReference type="Proteomes" id="UP000683360"/>
    </source>
</evidence>
<reference evidence="2" key="1">
    <citation type="submission" date="2021-03" db="EMBL/GenBank/DDBJ databases">
        <authorList>
            <person name="Bekaert M."/>
        </authorList>
    </citation>
    <scope>NUCLEOTIDE SEQUENCE</scope>
</reference>
<keyword evidence="1" id="KW-0175">Coiled coil</keyword>
<proteinExistence type="predicted"/>
<dbReference type="Proteomes" id="UP000683360">
    <property type="component" value="Unassembled WGS sequence"/>
</dbReference>
<keyword evidence="3" id="KW-1185">Reference proteome</keyword>
<evidence type="ECO:0000313" key="2">
    <source>
        <dbReference type="EMBL" id="CAG2185137.1"/>
    </source>
</evidence>
<evidence type="ECO:0000256" key="1">
    <source>
        <dbReference type="SAM" id="Coils"/>
    </source>
</evidence>
<name>A0A8S3PPL5_MYTED</name>
<dbReference type="AlphaFoldDB" id="A0A8S3PPL5"/>
<dbReference type="OrthoDB" id="10479039at2759"/>
<organism evidence="2 3">
    <name type="scientific">Mytilus edulis</name>
    <name type="common">Blue mussel</name>
    <dbReference type="NCBI Taxonomy" id="6550"/>
    <lineage>
        <taxon>Eukaryota</taxon>
        <taxon>Metazoa</taxon>
        <taxon>Spiralia</taxon>
        <taxon>Lophotrochozoa</taxon>
        <taxon>Mollusca</taxon>
        <taxon>Bivalvia</taxon>
        <taxon>Autobranchia</taxon>
        <taxon>Pteriomorphia</taxon>
        <taxon>Mytilida</taxon>
        <taxon>Mytiloidea</taxon>
        <taxon>Mytilidae</taxon>
        <taxon>Mytilinae</taxon>
        <taxon>Mytilus</taxon>
    </lineage>
</organism>
<dbReference type="EMBL" id="CAJPWZ010000070">
    <property type="protein sequence ID" value="CAG2185137.1"/>
    <property type="molecule type" value="Genomic_DNA"/>
</dbReference>
<protein>
    <submittedName>
        <fullName evidence="2">Uncharacterized protein</fullName>
    </submittedName>
</protein>